<dbReference type="RefSeq" id="WP_390301046.1">
    <property type="nucleotide sequence ID" value="NZ_JBHRRZ010000001.1"/>
</dbReference>
<dbReference type="Pfam" id="PF03837">
    <property type="entry name" value="RecT"/>
    <property type="match status" value="1"/>
</dbReference>
<organism evidence="1 2">
    <name type="scientific">Virgibacillus sediminis</name>
    <dbReference type="NCBI Taxonomy" id="202260"/>
    <lineage>
        <taxon>Bacteria</taxon>
        <taxon>Bacillati</taxon>
        <taxon>Bacillota</taxon>
        <taxon>Bacilli</taxon>
        <taxon>Bacillales</taxon>
        <taxon>Bacillaceae</taxon>
        <taxon>Virgibacillus</taxon>
    </lineage>
</organism>
<evidence type="ECO:0000313" key="1">
    <source>
        <dbReference type="EMBL" id="MFC2946761.1"/>
    </source>
</evidence>
<dbReference type="Proteomes" id="UP001595387">
    <property type="component" value="Unassembled WGS sequence"/>
</dbReference>
<protein>
    <submittedName>
        <fullName evidence="1">Recombinase RecT</fullName>
    </submittedName>
</protein>
<name>A0ABV7A177_9BACI</name>
<gene>
    <name evidence="1" type="ORF">ACFODW_00065</name>
</gene>
<dbReference type="InterPro" id="IPR018330">
    <property type="entry name" value="RecT_fam"/>
</dbReference>
<sequence length="89" mass="10395">MEKAIQFSNYEKSLIWNRFIKPVNGTQEEAEHFLEVCENFGLNPLLGDIVFQRYETKRGAKTQFITTRDGLLRVATRQSGMLARPMPMW</sequence>
<reference evidence="2" key="1">
    <citation type="journal article" date="2019" name="Int. J. Syst. Evol. Microbiol.">
        <title>The Global Catalogue of Microorganisms (GCM) 10K type strain sequencing project: providing services to taxonomists for standard genome sequencing and annotation.</title>
        <authorList>
            <consortium name="The Broad Institute Genomics Platform"/>
            <consortium name="The Broad Institute Genome Sequencing Center for Infectious Disease"/>
            <person name="Wu L."/>
            <person name="Ma J."/>
        </authorList>
    </citation>
    <scope>NUCLEOTIDE SEQUENCE [LARGE SCALE GENOMIC DNA]</scope>
    <source>
        <strain evidence="2">KCTC 13193</strain>
    </source>
</reference>
<keyword evidence="2" id="KW-1185">Reference proteome</keyword>
<proteinExistence type="predicted"/>
<evidence type="ECO:0000313" key="2">
    <source>
        <dbReference type="Proteomes" id="UP001595387"/>
    </source>
</evidence>
<accession>A0ABV7A177</accession>
<dbReference type="EMBL" id="JBHRRZ010000001">
    <property type="protein sequence ID" value="MFC2946761.1"/>
    <property type="molecule type" value="Genomic_DNA"/>
</dbReference>
<comment type="caution">
    <text evidence="1">The sequence shown here is derived from an EMBL/GenBank/DDBJ whole genome shotgun (WGS) entry which is preliminary data.</text>
</comment>